<name>A0ABZ2LKV0_9BACT</name>
<dbReference type="InterPro" id="IPR043519">
    <property type="entry name" value="NT_sf"/>
</dbReference>
<dbReference type="SUPFAM" id="SSF81593">
    <property type="entry name" value="Nucleotidyltransferase substrate binding subunit/domain"/>
    <property type="match status" value="1"/>
</dbReference>
<feature type="region of interest" description="Uridylyltransferase" evidence="7">
    <location>
        <begin position="1"/>
        <end position="386"/>
    </location>
</feature>
<comment type="similarity">
    <text evidence="7">Belongs to the GlnD family.</text>
</comment>
<evidence type="ECO:0000256" key="5">
    <source>
        <dbReference type="ARBA" id="ARBA00022842"/>
    </source>
</evidence>
<dbReference type="RefSeq" id="WP_394820962.1">
    <property type="nucleotide sequence ID" value="NZ_CP089984.1"/>
</dbReference>
<proteinExistence type="inferred from homology"/>
<dbReference type="PANTHER" id="PTHR47320">
    <property type="entry name" value="BIFUNCTIONAL URIDYLYLTRANSFERASE/URIDYLYL-REMOVING ENZYME"/>
    <property type="match status" value="1"/>
</dbReference>
<dbReference type="InterPro" id="IPR010043">
    <property type="entry name" value="UTase/UR"/>
</dbReference>
<dbReference type="InterPro" id="IPR003607">
    <property type="entry name" value="HD/PDEase_dom"/>
</dbReference>
<dbReference type="PIRSF" id="PIRSF006288">
    <property type="entry name" value="PII_uridyltransf"/>
    <property type="match status" value="1"/>
</dbReference>
<evidence type="ECO:0000313" key="11">
    <source>
        <dbReference type="Proteomes" id="UP001370348"/>
    </source>
</evidence>
<dbReference type="SUPFAM" id="SSF109604">
    <property type="entry name" value="HD-domain/PDEase-like"/>
    <property type="match status" value="1"/>
</dbReference>
<dbReference type="Pfam" id="PF01966">
    <property type="entry name" value="HD"/>
    <property type="match status" value="1"/>
</dbReference>
<feature type="region of interest" description="Disordered" evidence="8">
    <location>
        <begin position="1"/>
        <end position="31"/>
    </location>
</feature>
<comment type="activity regulation">
    <text evidence="7">Uridylyltransferase (UTase) activity is inhibited by glutamine, while glutamine activates uridylyl-removing (UR) activity.</text>
</comment>
<keyword evidence="11" id="KW-1185">Reference proteome</keyword>
<comment type="domain">
    <text evidence="7">Has four distinct domains: an N-terminal nucleotidyltransferase (NT) domain responsible for UTase activity, a central HD domain that encodes UR activity, and two C-terminal ACT domains that seem to have a role in glutamine sensing.</text>
</comment>
<evidence type="ECO:0000256" key="4">
    <source>
        <dbReference type="ARBA" id="ARBA00022801"/>
    </source>
</evidence>
<dbReference type="Pfam" id="PF03445">
    <property type="entry name" value="DUF294"/>
    <property type="match status" value="1"/>
</dbReference>
<protein>
    <recommendedName>
        <fullName evidence="7">Bifunctional uridylyltransferase/uridylyl-removing enzyme</fullName>
        <shortName evidence="7">UTase/UR</shortName>
    </recommendedName>
    <alternativeName>
        <fullName evidence="7">Bifunctional [protein-PII] modification enzyme</fullName>
    </alternativeName>
    <alternativeName>
        <fullName evidence="7">Bifunctional nitrogen sensor protein</fullName>
    </alternativeName>
    <domain>
        <recommendedName>
            <fullName evidence="7">[Protein-PII] uridylyltransferase</fullName>
            <shortName evidence="7">PII uridylyltransferase</shortName>
            <shortName evidence="7">UTase</shortName>
            <ecNumber evidence="7">2.7.7.59</ecNumber>
        </recommendedName>
    </domain>
    <domain>
        <recommendedName>
            <fullName evidence="7">[Protein-PII]-UMP uridylyl-removing enzyme</fullName>
            <shortName evidence="7">UR</shortName>
            <ecNumber evidence="7">3.1.4.-</ecNumber>
        </recommendedName>
    </domain>
</protein>
<feature type="domain" description="ACT" evidence="9">
    <location>
        <begin position="756"/>
        <end position="843"/>
    </location>
</feature>
<feature type="domain" description="ACT" evidence="9">
    <location>
        <begin position="875"/>
        <end position="951"/>
    </location>
</feature>
<keyword evidence="1 7" id="KW-0808">Transferase</keyword>
<dbReference type="EC" id="2.7.7.59" evidence="7"/>
<dbReference type="Pfam" id="PF08335">
    <property type="entry name" value="GlnD_UR_UTase"/>
    <property type="match status" value="1"/>
</dbReference>
<feature type="compositionally biased region" description="Polar residues" evidence="8">
    <location>
        <begin position="1"/>
        <end position="21"/>
    </location>
</feature>
<keyword evidence="2 7" id="KW-0548">Nucleotidyltransferase</keyword>
<dbReference type="SUPFAM" id="SSF81301">
    <property type="entry name" value="Nucleotidyltransferase"/>
    <property type="match status" value="1"/>
</dbReference>
<dbReference type="InterPro" id="IPR006674">
    <property type="entry name" value="HD_domain"/>
</dbReference>
<feature type="compositionally biased region" description="Basic and acidic residues" evidence="8">
    <location>
        <begin position="22"/>
        <end position="31"/>
    </location>
</feature>
<dbReference type="CDD" id="cd00077">
    <property type="entry name" value="HDc"/>
    <property type="match status" value="1"/>
</dbReference>
<dbReference type="PANTHER" id="PTHR47320:SF1">
    <property type="entry name" value="BIFUNCTIONAL URIDYLYLTRANSFERASE_URIDYLYL-REMOVING ENZYME"/>
    <property type="match status" value="1"/>
</dbReference>
<dbReference type="InterPro" id="IPR002912">
    <property type="entry name" value="ACT_dom"/>
</dbReference>
<keyword evidence="6 7" id="KW-0511">Multifunctional enzyme</keyword>
<dbReference type="Proteomes" id="UP001370348">
    <property type="component" value="Chromosome"/>
</dbReference>
<dbReference type="PROSITE" id="PS51671">
    <property type="entry name" value="ACT"/>
    <property type="match status" value="2"/>
</dbReference>
<evidence type="ECO:0000256" key="8">
    <source>
        <dbReference type="SAM" id="MobiDB-lite"/>
    </source>
</evidence>
<dbReference type="Pfam" id="PF24931">
    <property type="entry name" value="ACT_ACR9_3rd"/>
    <property type="match status" value="1"/>
</dbReference>
<gene>
    <name evidence="7" type="primary">glnD</name>
    <name evidence="10" type="ORF">LZC94_26170</name>
</gene>
<dbReference type="EMBL" id="CP089984">
    <property type="protein sequence ID" value="WXB11345.1"/>
    <property type="molecule type" value="Genomic_DNA"/>
</dbReference>
<keyword evidence="5 7" id="KW-0460">Magnesium</keyword>
<evidence type="ECO:0000259" key="9">
    <source>
        <dbReference type="PROSITE" id="PS51671"/>
    </source>
</evidence>
<reference evidence="10 11" key="1">
    <citation type="submission" date="2021-12" db="EMBL/GenBank/DDBJ databases">
        <title>Discovery of the Pendulisporaceae a myxobacterial family with distinct sporulation behavior and unique specialized metabolism.</title>
        <authorList>
            <person name="Garcia R."/>
            <person name="Popoff A."/>
            <person name="Bader C.D."/>
            <person name="Loehr J."/>
            <person name="Walesch S."/>
            <person name="Walt C."/>
            <person name="Boldt J."/>
            <person name="Bunk B."/>
            <person name="Haeckl F.J.F.P.J."/>
            <person name="Gunesch A.P."/>
            <person name="Birkelbach J."/>
            <person name="Nuebel U."/>
            <person name="Pietschmann T."/>
            <person name="Bach T."/>
            <person name="Mueller R."/>
        </authorList>
    </citation>
    <scope>NUCLEOTIDE SEQUENCE [LARGE SCALE GENOMIC DNA]</scope>
    <source>
        <strain evidence="10 11">MSr11954</strain>
    </source>
</reference>
<comment type="function">
    <text evidence="7">Modifies, by uridylylation and deuridylylation, the PII regulatory proteins (GlnB and homologs), in response to the nitrogen status of the cell that GlnD senses through the glutamine level. Under low glutamine levels, catalyzes the conversion of the PII proteins and UTP to PII-UMP and PPi, while under higher glutamine levels, GlnD hydrolyzes PII-UMP to PII and UMP (deuridylylation). Thus, controls uridylylation state and activity of the PII proteins, and plays an important role in the regulation of nitrogen metabolism.</text>
</comment>
<comment type="catalytic activity">
    <reaction evidence="7">
        <text>[protein-PII]-uridylyl-L-tyrosine + H2O = [protein-PII]-L-tyrosine + UMP + H(+)</text>
        <dbReference type="Rhea" id="RHEA:48600"/>
        <dbReference type="Rhea" id="RHEA-COMP:12147"/>
        <dbReference type="Rhea" id="RHEA-COMP:12148"/>
        <dbReference type="ChEBI" id="CHEBI:15377"/>
        <dbReference type="ChEBI" id="CHEBI:15378"/>
        <dbReference type="ChEBI" id="CHEBI:46858"/>
        <dbReference type="ChEBI" id="CHEBI:57865"/>
        <dbReference type="ChEBI" id="CHEBI:90602"/>
    </reaction>
</comment>
<evidence type="ECO:0000256" key="2">
    <source>
        <dbReference type="ARBA" id="ARBA00022695"/>
    </source>
</evidence>
<evidence type="ECO:0000256" key="6">
    <source>
        <dbReference type="ARBA" id="ARBA00023268"/>
    </source>
</evidence>
<keyword evidence="3" id="KW-0677">Repeat</keyword>
<comment type="catalytic activity">
    <reaction evidence="7">
        <text>[protein-PII]-L-tyrosine + UTP = [protein-PII]-uridylyl-L-tyrosine + diphosphate</text>
        <dbReference type="Rhea" id="RHEA:13673"/>
        <dbReference type="Rhea" id="RHEA-COMP:12147"/>
        <dbReference type="Rhea" id="RHEA-COMP:12148"/>
        <dbReference type="ChEBI" id="CHEBI:33019"/>
        <dbReference type="ChEBI" id="CHEBI:46398"/>
        <dbReference type="ChEBI" id="CHEBI:46858"/>
        <dbReference type="ChEBI" id="CHEBI:90602"/>
        <dbReference type="EC" id="2.7.7.59"/>
    </reaction>
</comment>
<dbReference type="InterPro" id="IPR005105">
    <property type="entry name" value="GlnD_Uridyltrans_N"/>
</dbReference>
<dbReference type="HAMAP" id="MF_00277">
    <property type="entry name" value="PII_uridylyl_transf"/>
    <property type="match status" value="1"/>
</dbReference>
<dbReference type="Gene3D" id="1.10.3090.10">
    <property type="entry name" value="cca-adding enzyme, domain 2"/>
    <property type="match status" value="1"/>
</dbReference>
<feature type="region of interest" description="Disordered" evidence="8">
    <location>
        <begin position="312"/>
        <end position="344"/>
    </location>
</feature>
<dbReference type="Gene3D" id="3.30.70.260">
    <property type="match status" value="1"/>
</dbReference>
<dbReference type="CDD" id="cd04873">
    <property type="entry name" value="ACT_UUR-ACR-like"/>
    <property type="match status" value="1"/>
</dbReference>
<dbReference type="CDD" id="cd05401">
    <property type="entry name" value="NT_GlnE_GlnD_like"/>
    <property type="match status" value="1"/>
</dbReference>
<organism evidence="10 11">
    <name type="scientific">Pendulispora albinea</name>
    <dbReference type="NCBI Taxonomy" id="2741071"/>
    <lineage>
        <taxon>Bacteria</taxon>
        <taxon>Pseudomonadati</taxon>
        <taxon>Myxococcota</taxon>
        <taxon>Myxococcia</taxon>
        <taxon>Myxococcales</taxon>
        <taxon>Sorangiineae</taxon>
        <taxon>Pendulisporaceae</taxon>
        <taxon>Pendulispora</taxon>
    </lineage>
</organism>
<comment type="cofactor">
    <cofactor evidence="7">
        <name>Mg(2+)</name>
        <dbReference type="ChEBI" id="CHEBI:18420"/>
    </cofactor>
</comment>
<keyword evidence="4 7" id="KW-0378">Hydrolase</keyword>
<evidence type="ECO:0000256" key="1">
    <source>
        <dbReference type="ARBA" id="ARBA00022679"/>
    </source>
</evidence>
<dbReference type="SUPFAM" id="SSF55021">
    <property type="entry name" value="ACT-like"/>
    <property type="match status" value="1"/>
</dbReference>
<evidence type="ECO:0000313" key="10">
    <source>
        <dbReference type="EMBL" id="WXB11345.1"/>
    </source>
</evidence>
<dbReference type="InterPro" id="IPR013546">
    <property type="entry name" value="PII_UdlTrfase/GS_AdlTrfase"/>
</dbReference>
<dbReference type="InterPro" id="IPR045865">
    <property type="entry name" value="ACT-like_dom_sf"/>
</dbReference>
<dbReference type="EC" id="3.1.4.-" evidence="7"/>
<dbReference type="CDD" id="cd04899">
    <property type="entry name" value="ACT_ACR-UUR-like_2"/>
    <property type="match status" value="1"/>
</dbReference>
<dbReference type="SMART" id="SM00471">
    <property type="entry name" value="HDc"/>
    <property type="match status" value="1"/>
</dbReference>
<evidence type="ECO:0000256" key="7">
    <source>
        <dbReference type="HAMAP-Rule" id="MF_00277"/>
    </source>
</evidence>
<sequence length="954" mass="103782">MHTRTSKTTAKPVSPSAGSPDTSDKSEAKKNGLGEALSHHGEELFSRMRSGVRGLALGQDHAAFIDSLIERAYAGAERRVGALSSFAVAAVGSYGRGAVAMGSDADVRLLTGGRRARAAAEKFAQAFLYPLWDAGLPVGHQVVDIEDALALAHRDLAAATTLLDVRHVCGDRELVERLLARAWDGMFAESALGILVDRLEEEVAARHTRFGGSLYLLEPEVKSGAGGLRDLDVVRWAARARFRVSTKNTWQELVRLGVLVAREAQEITTAEEFLWNIRNLLHAYAGRKIDRLTFDAQETMAVELGYVDSRTPAKEAPAKAPSAKDDGAPEVPKAEGSERQLEARERATAAERLMQDYYVHARVVTRAQERMLERARPPKRRGKPTETDIGRGVRMFDGQVTIAGIKELTEEPALALRVYADCVRLRAPILPFAREAIARASADAAFCEALRASPEAQQLFVDLVCTVAEVPTKRGSMVGELHDVGLLLAMIPEFSPVTGRVHHDVYHVYTVDVHSVAAVDCLSALARGELSHTHPLASRLAAEIARPKPLFLATLLHDVGKGYPDASGSRKNHSVSGAELCEVILPRLGLSAEVVAEVRALVLQHLAMYHVATRRDLDDPATIEEFCRLVRGREGLRDLYLLTVADLTTTSPTAMTSWKARMLEELYIVASASMSGHVGVDEERTLRVREEARPFFQGPPEFFDAFVSSMPERYLLANRPESIAAHAHTALERGERPVHAAIIAPTRERPTGDVAELCVVAEDMPGLVARIAAVITAARLEFVAAQVYSRPVAAGGASEAVDVFLVRGRTDGAVGVERAMPRLLRDLDDVCRGVVTPAELLRSRIGGTSPWRERPSPAVPTDIVIDDRASPRHTVIETFAKDRPGLLYTLSQALHELGLTIALSKINTEGNKVADVFYVNELDGSKVLPGERFKAIKETLARAIDSEKAEKTGG</sequence>
<accession>A0ABZ2LKV0</accession>
<evidence type="ECO:0000256" key="3">
    <source>
        <dbReference type="ARBA" id="ARBA00022737"/>
    </source>
</evidence>
<comment type="caution">
    <text evidence="7">Lacks conserved residue(s) required for the propagation of feature annotation.</text>
</comment>